<feature type="transmembrane region" description="Helical" evidence="6">
    <location>
        <begin position="12"/>
        <end position="31"/>
    </location>
</feature>
<keyword evidence="2" id="KW-1003">Cell membrane</keyword>
<dbReference type="InterPro" id="IPR018385">
    <property type="entry name" value="C4_dicarb_anaerob_car-like"/>
</dbReference>
<feature type="transmembrane region" description="Helical" evidence="6">
    <location>
        <begin position="143"/>
        <end position="159"/>
    </location>
</feature>
<dbReference type="EMBL" id="JMKI01000035">
    <property type="protein sequence ID" value="KEJ92106.1"/>
    <property type="molecule type" value="Genomic_DNA"/>
</dbReference>
<dbReference type="OrthoDB" id="2668at2"/>
<dbReference type="PANTHER" id="PTHR43652:SF2">
    <property type="entry name" value="BASIC AMINO ACID ANTIPORTER YFCC-RELATED"/>
    <property type="match status" value="1"/>
</dbReference>
<keyword evidence="4 6" id="KW-1133">Transmembrane helix</keyword>
<proteinExistence type="predicted"/>
<comment type="subcellular location">
    <subcellularLocation>
        <location evidence="1">Cell membrane</location>
        <topology evidence="1">Multi-pass membrane protein</topology>
    </subcellularLocation>
</comment>
<feature type="transmembrane region" description="Helical" evidence="6">
    <location>
        <begin position="442"/>
        <end position="464"/>
    </location>
</feature>
<evidence type="ECO:0000256" key="3">
    <source>
        <dbReference type="ARBA" id="ARBA00022692"/>
    </source>
</evidence>
<name>A0A073IRL0_9BACT</name>
<dbReference type="eggNOG" id="COG1288">
    <property type="taxonomic scope" value="Bacteria"/>
</dbReference>
<reference evidence="7 8" key="1">
    <citation type="submission" date="2014-04" db="EMBL/GenBank/DDBJ databases">
        <title>Draft Genome Sequence of Synergistes jonesii.</title>
        <authorList>
            <person name="Coil D.A."/>
            <person name="Eisen J.A."/>
            <person name="Holland-Moritz H.E."/>
        </authorList>
    </citation>
    <scope>NUCLEOTIDE SEQUENCE [LARGE SCALE GENOMIC DNA]</scope>
    <source>
        <strain evidence="7 8">78-1</strain>
    </source>
</reference>
<keyword evidence="5 6" id="KW-0472">Membrane</keyword>
<accession>A0A073IRL0</accession>
<feature type="transmembrane region" description="Helical" evidence="6">
    <location>
        <begin position="317"/>
        <end position="336"/>
    </location>
</feature>
<dbReference type="AlphaFoldDB" id="A0A073IRL0"/>
<evidence type="ECO:0000256" key="5">
    <source>
        <dbReference type="ARBA" id="ARBA00023136"/>
    </source>
</evidence>
<dbReference type="GO" id="GO:0005886">
    <property type="term" value="C:plasma membrane"/>
    <property type="evidence" value="ECO:0007669"/>
    <property type="project" value="UniProtKB-SubCell"/>
</dbReference>
<evidence type="ECO:0000313" key="7">
    <source>
        <dbReference type="EMBL" id="KEJ92106.1"/>
    </source>
</evidence>
<sequence>MSEKRLKFKMPHVFVLLMLIIMICGILSYVVPAGQYQRVHLDPADETSRMVIDPASFKYVDQTPVSLMTALSSLAGGMSQAADIIFFIFIVGGSIAVLQKSGALEGGLRRLAKGMAGREVATIPVIMVLIVTMTVVMGACEEFIPVIPIMVALALRVGFDSITGTAMIICSTSTGFACSILNPFNVGVAQSISELPPYSGWQFRAVMLAVMFGVTIFLVCRYALKVKKTPQLSAMYEFDRTREEVVEENEEMPFGTREKLVIAVFLATIVMLVVGVLKFGWYFSEIGALFLGMSIVIGVVAKMGLDGYGQALADGMADICSGALVVGFATGILYILNQGNILDTILHGAATLLQGLPSQASAVGMYVFQCLMNYLIPSGSGQAAVTMPILSPLSDLVGVTRQTAVIAFQLGDGISNAITPTSGVLMASLALAKIPWAKWAKWFLPVMMIQYAIGLAFVIAAQSIGLGPF</sequence>
<evidence type="ECO:0008006" key="9">
    <source>
        <dbReference type="Google" id="ProtNLM"/>
    </source>
</evidence>
<gene>
    <name evidence="7" type="ORF">EH55_05630</name>
</gene>
<evidence type="ECO:0000256" key="2">
    <source>
        <dbReference type="ARBA" id="ARBA00022475"/>
    </source>
</evidence>
<organism evidence="7 8">
    <name type="scientific">Synergistes jonesii</name>
    <dbReference type="NCBI Taxonomy" id="2754"/>
    <lineage>
        <taxon>Bacteria</taxon>
        <taxon>Thermotogati</taxon>
        <taxon>Synergistota</taxon>
        <taxon>Synergistia</taxon>
        <taxon>Synergistales</taxon>
        <taxon>Synergistaceae</taxon>
        <taxon>Synergistes</taxon>
    </lineage>
</organism>
<dbReference type="Pfam" id="PF03606">
    <property type="entry name" value="DcuC"/>
    <property type="match status" value="1"/>
</dbReference>
<feature type="transmembrane region" description="Helical" evidence="6">
    <location>
        <begin position="260"/>
        <end position="280"/>
    </location>
</feature>
<keyword evidence="8" id="KW-1185">Reference proteome</keyword>
<evidence type="ECO:0000256" key="1">
    <source>
        <dbReference type="ARBA" id="ARBA00004651"/>
    </source>
</evidence>
<dbReference type="GeneID" id="90983766"/>
<feature type="transmembrane region" description="Helical" evidence="6">
    <location>
        <begin position="77"/>
        <end position="98"/>
    </location>
</feature>
<protein>
    <recommendedName>
        <fullName evidence="9">C4-dicarboxylate ABC transporter permease</fullName>
    </recommendedName>
</protein>
<feature type="transmembrane region" description="Helical" evidence="6">
    <location>
        <begin position="205"/>
        <end position="224"/>
    </location>
</feature>
<feature type="transmembrane region" description="Helical" evidence="6">
    <location>
        <begin position="119"/>
        <end position="137"/>
    </location>
</feature>
<evidence type="ECO:0000256" key="6">
    <source>
        <dbReference type="SAM" id="Phobius"/>
    </source>
</evidence>
<evidence type="ECO:0000256" key="4">
    <source>
        <dbReference type="ARBA" id="ARBA00022989"/>
    </source>
</evidence>
<feature type="transmembrane region" description="Helical" evidence="6">
    <location>
        <begin position="166"/>
        <end position="185"/>
    </location>
</feature>
<keyword evidence="3 6" id="KW-0812">Transmembrane</keyword>
<dbReference type="PANTHER" id="PTHR43652">
    <property type="entry name" value="BASIC AMINO ACID ANTIPORTER YFCC-RELATED"/>
    <property type="match status" value="1"/>
</dbReference>
<dbReference type="RefSeq" id="WP_051682750.1">
    <property type="nucleotide sequence ID" value="NZ_JAWRIX010000025.1"/>
</dbReference>
<dbReference type="STRING" id="2754.EH55_05630"/>
<comment type="caution">
    <text evidence="7">The sequence shown here is derived from an EMBL/GenBank/DDBJ whole genome shotgun (WGS) entry which is preliminary data.</text>
</comment>
<evidence type="ECO:0000313" key="8">
    <source>
        <dbReference type="Proteomes" id="UP000027665"/>
    </source>
</evidence>
<dbReference type="InterPro" id="IPR051679">
    <property type="entry name" value="DASS-Related_Transporters"/>
</dbReference>
<dbReference type="Proteomes" id="UP000027665">
    <property type="component" value="Unassembled WGS sequence"/>
</dbReference>